<keyword evidence="3" id="KW-0285">Flavoprotein</keyword>
<keyword evidence="4 5" id="KW-0274">FAD</keyword>
<dbReference type="PANTHER" id="PTHR11552">
    <property type="entry name" value="GLUCOSE-METHANOL-CHOLINE GMC OXIDOREDUCTASE"/>
    <property type="match status" value="1"/>
</dbReference>
<feature type="domain" description="Glucose-methanol-choline oxidoreductase N-terminal" evidence="6">
    <location>
        <begin position="249"/>
        <end position="263"/>
    </location>
</feature>
<dbReference type="SUPFAM" id="SSF51905">
    <property type="entry name" value="FAD/NAD(P)-binding domain"/>
    <property type="match status" value="1"/>
</dbReference>
<evidence type="ECO:0000256" key="3">
    <source>
        <dbReference type="ARBA" id="ARBA00022630"/>
    </source>
</evidence>
<dbReference type="PANTHER" id="PTHR11552:SF147">
    <property type="entry name" value="CHOLINE DEHYDROGENASE, MITOCHONDRIAL"/>
    <property type="match status" value="1"/>
</dbReference>
<comment type="cofactor">
    <cofactor evidence="1 5">
        <name>FAD</name>
        <dbReference type="ChEBI" id="CHEBI:57692"/>
    </cofactor>
</comment>
<evidence type="ECO:0000259" key="6">
    <source>
        <dbReference type="PROSITE" id="PS00624"/>
    </source>
</evidence>
<dbReference type="Proteomes" id="UP000721844">
    <property type="component" value="Unassembled WGS sequence"/>
</dbReference>
<accession>A0A963Z3L2</accession>
<dbReference type="PROSITE" id="PS00624">
    <property type="entry name" value="GMC_OXRED_2"/>
    <property type="match status" value="1"/>
</dbReference>
<dbReference type="GO" id="GO:0016614">
    <property type="term" value="F:oxidoreductase activity, acting on CH-OH group of donors"/>
    <property type="evidence" value="ECO:0007669"/>
    <property type="project" value="InterPro"/>
</dbReference>
<reference evidence="7 8" key="1">
    <citation type="journal article" date="2021" name="Microorganisms">
        <title>Acidisoma silvae sp. nov. and Acidisomacellulosilytica sp. nov., Two Acidophilic Bacteria Isolated from Decaying Wood, Hydrolyzing Cellulose and Producing Poly-3-hydroxybutyrate.</title>
        <authorList>
            <person name="Mieszkin S."/>
            <person name="Pouder E."/>
            <person name="Uroz S."/>
            <person name="Simon-Colin C."/>
            <person name="Alain K."/>
        </authorList>
    </citation>
    <scope>NUCLEOTIDE SEQUENCE [LARGE SCALE GENOMIC DNA]</scope>
    <source>
        <strain evidence="7 8">HW T5.17</strain>
    </source>
</reference>
<dbReference type="InterPro" id="IPR000172">
    <property type="entry name" value="GMC_OxRdtase_N"/>
</dbReference>
<evidence type="ECO:0000256" key="2">
    <source>
        <dbReference type="ARBA" id="ARBA00010790"/>
    </source>
</evidence>
<gene>
    <name evidence="7" type="ORF">ACELLULO517_14090</name>
</gene>
<dbReference type="Pfam" id="PF00732">
    <property type="entry name" value="GMC_oxred_N"/>
    <property type="match status" value="1"/>
</dbReference>
<dbReference type="RefSeq" id="WP_227308046.1">
    <property type="nucleotide sequence ID" value="NZ_JAESVA010000004.1"/>
</dbReference>
<dbReference type="EMBL" id="JAESVA010000004">
    <property type="protein sequence ID" value="MCB8881375.1"/>
    <property type="molecule type" value="Genomic_DNA"/>
</dbReference>
<sequence length="509" mass="53525">MASVQTIPSDIHTVVIGGGTGGATCAGLLAAHGSESVLLLEAGPDYGAFQAGRWPKDLLDARAIPLSHDWGLNSGAVYPDRIIDFPRARVMGGCSAHNGCTASVGARADYDQWVEDGNDGWGAIAMAPLLDLMRKRFRVQTLTVGELTMAQAAFMRAGQAAGLPFADDLDQLEAGIGIGPMTANIVDGTRWNSAFAFVDPVRQKPNFTVMGDVLVDRVVVEQGVVRGLHIHRQGESHYIQCQRVILAGGAYGSPAVLLRSGIGPEAELMKHQIAVAVALRGVGENLLDHPCIQLDFEGSPAFLESVRTNSRHVDEQTVGRAKSDRCDSGPYDIHAFLVAGANSGHPGLPPISIYGGAMRAKSQGRVTLKDASPHSVVAVDPRYGTDPEGHDLAVLRQAKALLTEISEEAEFAKVLGKPVPRDFSDFAGSIVNYCHPAGTCKMGPPTDPDAVVGADGQVHGVSGLYVADASVMPSITRGNINLPTAAIAARIVAKMLTITPSDLATRSAI</sequence>
<dbReference type="Pfam" id="PF05199">
    <property type="entry name" value="GMC_oxred_C"/>
    <property type="match status" value="1"/>
</dbReference>
<dbReference type="SUPFAM" id="SSF54373">
    <property type="entry name" value="FAD-linked reductases, C-terminal domain"/>
    <property type="match status" value="1"/>
</dbReference>
<evidence type="ECO:0000256" key="1">
    <source>
        <dbReference type="ARBA" id="ARBA00001974"/>
    </source>
</evidence>
<keyword evidence="8" id="KW-1185">Reference proteome</keyword>
<evidence type="ECO:0000256" key="5">
    <source>
        <dbReference type="PIRSR" id="PIRSR000137-2"/>
    </source>
</evidence>
<comment type="caution">
    <text evidence="7">The sequence shown here is derived from an EMBL/GenBank/DDBJ whole genome shotgun (WGS) entry which is preliminary data.</text>
</comment>
<feature type="binding site" evidence="5">
    <location>
        <position position="90"/>
    </location>
    <ligand>
        <name>FAD</name>
        <dbReference type="ChEBI" id="CHEBI:57692"/>
    </ligand>
</feature>
<feature type="binding site" evidence="5">
    <location>
        <position position="433"/>
    </location>
    <ligand>
        <name>substrate</name>
    </ligand>
</feature>
<dbReference type="AlphaFoldDB" id="A0A963Z3L2"/>
<feature type="binding site" evidence="5">
    <location>
        <position position="215"/>
    </location>
    <ligand>
        <name>FAD</name>
        <dbReference type="ChEBI" id="CHEBI:57692"/>
    </ligand>
</feature>
<proteinExistence type="inferred from homology"/>
<dbReference type="InterPro" id="IPR007867">
    <property type="entry name" value="GMC_OxRtase_C"/>
</dbReference>
<dbReference type="InterPro" id="IPR012132">
    <property type="entry name" value="GMC_OxRdtase"/>
</dbReference>
<organism evidence="7 8">
    <name type="scientific">Acidisoma cellulosilyticum</name>
    <dbReference type="NCBI Taxonomy" id="2802395"/>
    <lineage>
        <taxon>Bacteria</taxon>
        <taxon>Pseudomonadati</taxon>
        <taxon>Pseudomonadota</taxon>
        <taxon>Alphaproteobacteria</taxon>
        <taxon>Acetobacterales</taxon>
        <taxon>Acidocellaceae</taxon>
        <taxon>Acidisoma</taxon>
    </lineage>
</organism>
<dbReference type="Gene3D" id="3.30.410.40">
    <property type="match status" value="1"/>
</dbReference>
<name>A0A963Z3L2_9PROT</name>
<protein>
    <submittedName>
        <fullName evidence="7">GMC family oxidoreductase</fullName>
    </submittedName>
</protein>
<dbReference type="GO" id="GO:0050660">
    <property type="term" value="F:flavin adenine dinucleotide binding"/>
    <property type="evidence" value="ECO:0007669"/>
    <property type="project" value="InterPro"/>
</dbReference>
<dbReference type="PIRSF" id="PIRSF000137">
    <property type="entry name" value="Alcohol_oxidase"/>
    <property type="match status" value="1"/>
</dbReference>
<dbReference type="Gene3D" id="3.50.50.60">
    <property type="entry name" value="FAD/NAD(P)-binding domain"/>
    <property type="match status" value="1"/>
</dbReference>
<comment type="similarity">
    <text evidence="2">Belongs to the GMC oxidoreductase family.</text>
</comment>
<evidence type="ECO:0000313" key="7">
    <source>
        <dbReference type="EMBL" id="MCB8881375.1"/>
    </source>
</evidence>
<evidence type="ECO:0000256" key="4">
    <source>
        <dbReference type="ARBA" id="ARBA00022827"/>
    </source>
</evidence>
<dbReference type="InterPro" id="IPR036188">
    <property type="entry name" value="FAD/NAD-bd_sf"/>
</dbReference>
<evidence type="ECO:0000313" key="8">
    <source>
        <dbReference type="Proteomes" id="UP000721844"/>
    </source>
</evidence>